<dbReference type="EMBL" id="VXIS01000265">
    <property type="protein sequence ID" value="KAA8895431.1"/>
    <property type="molecule type" value="Genomic_DNA"/>
</dbReference>
<proteinExistence type="predicted"/>
<evidence type="ECO:0000313" key="2">
    <source>
        <dbReference type="Proteomes" id="UP000326924"/>
    </source>
</evidence>
<organism evidence="1 2">
    <name type="scientific">Sphaerosporella brunnea</name>
    <dbReference type="NCBI Taxonomy" id="1250544"/>
    <lineage>
        <taxon>Eukaryota</taxon>
        <taxon>Fungi</taxon>
        <taxon>Dikarya</taxon>
        <taxon>Ascomycota</taxon>
        <taxon>Pezizomycotina</taxon>
        <taxon>Pezizomycetes</taxon>
        <taxon>Pezizales</taxon>
        <taxon>Pyronemataceae</taxon>
        <taxon>Sphaerosporella</taxon>
    </lineage>
</organism>
<sequence>MYTLCNYSMIPTYLNRNRRRPNGSQPTLFTCQWYSRGWLFEIIEIAQRMVSTQIEHRDSNQAGPKPTLTSTWMGFFGLTKPEIGPIGMFRCVGKPVLSTYCRYVEYLLYLGPLYSGTQRQGDKLTMHTSTHVATNERGLEIEQKWNIIKIESLVPAVDYRDLVLHLPTWRLINFDCAVRAVQPRDVCMQHPGCLWADEHAAVRGVLMTGKVPAPDIAPGKSINASQYMCSLLGWRLGSMHCAQTRSVRFTTSQNAEDVLTQRQ</sequence>
<dbReference type="Proteomes" id="UP000326924">
    <property type="component" value="Unassembled WGS sequence"/>
</dbReference>
<protein>
    <submittedName>
        <fullName evidence="1">Uncharacterized protein</fullName>
    </submittedName>
</protein>
<evidence type="ECO:0000313" key="1">
    <source>
        <dbReference type="EMBL" id="KAA8895431.1"/>
    </source>
</evidence>
<keyword evidence="2" id="KW-1185">Reference proteome</keyword>
<reference evidence="1 2" key="1">
    <citation type="submission" date="2019-09" db="EMBL/GenBank/DDBJ databases">
        <title>Draft genome of the ectomycorrhizal ascomycete Sphaerosporella brunnea.</title>
        <authorList>
            <consortium name="DOE Joint Genome Institute"/>
            <person name="Benucci G.M."/>
            <person name="Marozzi G."/>
            <person name="Antonielli L."/>
            <person name="Sanchez S."/>
            <person name="Marco P."/>
            <person name="Wang X."/>
            <person name="Falini L.B."/>
            <person name="Barry K."/>
            <person name="Haridas S."/>
            <person name="Lipzen A."/>
            <person name="Labutti K."/>
            <person name="Grigoriev I.V."/>
            <person name="Murat C."/>
            <person name="Martin F."/>
            <person name="Albertini E."/>
            <person name="Donnini D."/>
            <person name="Bonito G."/>
        </authorList>
    </citation>
    <scope>NUCLEOTIDE SEQUENCE [LARGE SCALE GENOMIC DNA]</scope>
    <source>
        <strain evidence="1 2">Sb_GMNB300</strain>
    </source>
</reference>
<accession>A0A5J5EJP5</accession>
<comment type="caution">
    <text evidence="1">The sequence shown here is derived from an EMBL/GenBank/DDBJ whole genome shotgun (WGS) entry which is preliminary data.</text>
</comment>
<dbReference type="InParanoid" id="A0A5J5EJP5"/>
<name>A0A5J5EJP5_9PEZI</name>
<dbReference type="AlphaFoldDB" id="A0A5J5EJP5"/>
<gene>
    <name evidence="1" type="ORF">FN846DRAFT_339171</name>
</gene>